<reference evidence="2" key="2">
    <citation type="submission" date="2018-05" db="EMBL/GenBank/DDBJ databases">
        <title>OmerRS3 (Oryza meridionalis Reference Sequence Version 3).</title>
        <authorList>
            <person name="Zhang J."/>
            <person name="Kudrna D."/>
            <person name="Lee S."/>
            <person name="Talag J."/>
            <person name="Welchert J."/>
            <person name="Wing R.A."/>
        </authorList>
    </citation>
    <scope>NUCLEOTIDE SEQUENCE [LARGE SCALE GENOMIC DNA]</scope>
    <source>
        <strain evidence="2">cv. OR44</strain>
    </source>
</reference>
<evidence type="ECO:0000313" key="2">
    <source>
        <dbReference type="EnsemblPlants" id="OMERI07G04870.1"/>
    </source>
</evidence>
<reference evidence="2" key="1">
    <citation type="submission" date="2015-04" db="UniProtKB">
        <authorList>
            <consortium name="EnsemblPlants"/>
        </authorList>
    </citation>
    <scope>IDENTIFICATION</scope>
</reference>
<dbReference type="AlphaFoldDB" id="A0A0E0E8Q6"/>
<accession>A0A0E0E8Q6</accession>
<feature type="region of interest" description="Disordered" evidence="1">
    <location>
        <begin position="99"/>
        <end position="120"/>
    </location>
</feature>
<evidence type="ECO:0000256" key="1">
    <source>
        <dbReference type="SAM" id="MobiDB-lite"/>
    </source>
</evidence>
<evidence type="ECO:0000313" key="3">
    <source>
        <dbReference type="Proteomes" id="UP000008021"/>
    </source>
</evidence>
<dbReference type="Proteomes" id="UP000008021">
    <property type="component" value="Chromosome 7"/>
</dbReference>
<keyword evidence="3" id="KW-1185">Reference proteome</keyword>
<proteinExistence type="predicted"/>
<name>A0A0E0E8Q6_9ORYZ</name>
<protein>
    <submittedName>
        <fullName evidence="2">Uncharacterized protein</fullName>
    </submittedName>
</protein>
<dbReference type="EnsemblPlants" id="OMERI07G04870.1">
    <property type="protein sequence ID" value="OMERI07G04870.1"/>
    <property type="gene ID" value="OMERI07G04870"/>
</dbReference>
<dbReference type="HOGENOM" id="CLU_1663532_0_0_1"/>
<sequence>MAAAAVELEVVSLSQLEALVGEVGGPHLPQINLVVVSVDFGDADAMAVIMDHLSANYAWFVGNSDRLRDLATLYTNVNRVAEVILPRLRSDVRDAQPVALQGAAPSSSTAPGRSGALPCASSSTSAIKSIDSQTRSVIHTVRLGSSRVGSMPLRLTSTI</sequence>
<dbReference type="Gramene" id="OMERI07G04870.1">
    <property type="protein sequence ID" value="OMERI07G04870.1"/>
    <property type="gene ID" value="OMERI07G04870"/>
</dbReference>
<organism evidence="2">
    <name type="scientific">Oryza meridionalis</name>
    <dbReference type="NCBI Taxonomy" id="40149"/>
    <lineage>
        <taxon>Eukaryota</taxon>
        <taxon>Viridiplantae</taxon>
        <taxon>Streptophyta</taxon>
        <taxon>Embryophyta</taxon>
        <taxon>Tracheophyta</taxon>
        <taxon>Spermatophyta</taxon>
        <taxon>Magnoliopsida</taxon>
        <taxon>Liliopsida</taxon>
        <taxon>Poales</taxon>
        <taxon>Poaceae</taxon>
        <taxon>BOP clade</taxon>
        <taxon>Oryzoideae</taxon>
        <taxon>Oryzeae</taxon>
        <taxon>Oryzinae</taxon>
        <taxon>Oryza</taxon>
    </lineage>
</organism>